<reference evidence="6 7" key="1">
    <citation type="submission" date="2018-01" db="EMBL/GenBank/DDBJ databases">
        <title>Genomic Encyclopedia of Type Strains, Phase III (KMG-III): the genomes of soil and plant-associated and newly described type strains.</title>
        <authorList>
            <person name="Whitman W."/>
        </authorList>
    </citation>
    <scope>NUCLEOTIDE SEQUENCE [LARGE SCALE GENOMIC DNA]</scope>
    <source>
        <strain evidence="6 7">1131</strain>
    </source>
</reference>
<protein>
    <submittedName>
        <fullName evidence="6">IclR family transcriptional regulator</fullName>
    </submittedName>
</protein>
<dbReference type="AlphaFoldDB" id="A0A2S4LS65"/>
<accession>A0A2S4LS65</accession>
<evidence type="ECO:0000256" key="1">
    <source>
        <dbReference type="ARBA" id="ARBA00023015"/>
    </source>
</evidence>
<dbReference type="Pfam" id="PF01614">
    <property type="entry name" value="IclR_C"/>
    <property type="match status" value="1"/>
</dbReference>
<dbReference type="PANTHER" id="PTHR30136">
    <property type="entry name" value="HELIX-TURN-HELIX TRANSCRIPTIONAL REGULATOR, ICLR FAMILY"/>
    <property type="match status" value="1"/>
</dbReference>
<gene>
    <name evidence="6" type="ORF">CYD53_1371</name>
</gene>
<evidence type="ECO:0000313" key="7">
    <source>
        <dbReference type="Proteomes" id="UP000236919"/>
    </source>
</evidence>
<dbReference type="InterPro" id="IPR014757">
    <property type="entry name" value="Tscrpt_reg_IclR_C"/>
</dbReference>
<dbReference type="EMBL" id="PQFZ01000037">
    <property type="protein sequence ID" value="POR45264.1"/>
    <property type="molecule type" value="Genomic_DNA"/>
</dbReference>
<dbReference type="Proteomes" id="UP000236919">
    <property type="component" value="Unassembled WGS sequence"/>
</dbReference>
<dbReference type="Pfam" id="PF09339">
    <property type="entry name" value="HTH_IclR"/>
    <property type="match status" value="1"/>
</dbReference>
<sequence>MPDATTRPSPPLSLKEANAAAGEIDERLFVASVGKAMKVLETFDKTTATLSLSDIAIRTGLGRSASQRFIYTLERLGYLDRDEQTKRYTLAKKVFRFAQSAVSSNLALDAAYPAMRELAERTRETISWVEVDRADIVIIATIPSTHISSINLPVGTRFPALSSSSGQVLLGHSAPAHIEKVWNASHESVPLRTQAKTAAEMMRLLEAVKAAGFAVTEKNMEQGSISVSAAVHDRAGRAVGAINLSTLTTRFERQAAIAELAPLVAAAAARATETLIS</sequence>
<keyword evidence="3" id="KW-0804">Transcription</keyword>
<dbReference type="GO" id="GO:0003700">
    <property type="term" value="F:DNA-binding transcription factor activity"/>
    <property type="evidence" value="ECO:0007669"/>
    <property type="project" value="TreeGrafter"/>
</dbReference>
<feature type="domain" description="IclR-ED" evidence="5">
    <location>
        <begin position="93"/>
        <end position="277"/>
    </location>
</feature>
<dbReference type="SUPFAM" id="SSF46785">
    <property type="entry name" value="Winged helix' DNA-binding domain"/>
    <property type="match status" value="1"/>
</dbReference>
<evidence type="ECO:0000259" key="5">
    <source>
        <dbReference type="PROSITE" id="PS51078"/>
    </source>
</evidence>
<dbReference type="Gene3D" id="3.30.450.40">
    <property type="match status" value="1"/>
</dbReference>
<evidence type="ECO:0000256" key="2">
    <source>
        <dbReference type="ARBA" id="ARBA00023125"/>
    </source>
</evidence>
<proteinExistence type="predicted"/>
<dbReference type="Gene3D" id="1.10.10.10">
    <property type="entry name" value="Winged helix-like DNA-binding domain superfamily/Winged helix DNA-binding domain"/>
    <property type="match status" value="1"/>
</dbReference>
<keyword evidence="2" id="KW-0238">DNA-binding</keyword>
<dbReference type="SUPFAM" id="SSF55781">
    <property type="entry name" value="GAF domain-like"/>
    <property type="match status" value="1"/>
</dbReference>
<organism evidence="6 7">
    <name type="scientific">Bosea psychrotolerans</name>
    <dbReference type="NCBI Taxonomy" id="1871628"/>
    <lineage>
        <taxon>Bacteria</taxon>
        <taxon>Pseudomonadati</taxon>
        <taxon>Pseudomonadota</taxon>
        <taxon>Alphaproteobacteria</taxon>
        <taxon>Hyphomicrobiales</taxon>
        <taxon>Boseaceae</taxon>
        <taxon>Bosea</taxon>
    </lineage>
</organism>
<dbReference type="PROSITE" id="PS51078">
    <property type="entry name" value="ICLR_ED"/>
    <property type="match status" value="1"/>
</dbReference>
<comment type="caution">
    <text evidence="6">The sequence shown here is derived from an EMBL/GenBank/DDBJ whole genome shotgun (WGS) entry which is preliminary data.</text>
</comment>
<dbReference type="InterPro" id="IPR036390">
    <property type="entry name" value="WH_DNA-bd_sf"/>
</dbReference>
<dbReference type="GO" id="GO:0045892">
    <property type="term" value="P:negative regulation of DNA-templated transcription"/>
    <property type="evidence" value="ECO:0007669"/>
    <property type="project" value="TreeGrafter"/>
</dbReference>
<evidence type="ECO:0000313" key="6">
    <source>
        <dbReference type="EMBL" id="POR45264.1"/>
    </source>
</evidence>
<feature type="domain" description="HTH iclR-type" evidence="4">
    <location>
        <begin position="30"/>
        <end position="92"/>
    </location>
</feature>
<dbReference type="InterPro" id="IPR029016">
    <property type="entry name" value="GAF-like_dom_sf"/>
</dbReference>
<keyword evidence="1" id="KW-0805">Transcription regulation</keyword>
<dbReference type="RefSeq" id="WP_103721575.1">
    <property type="nucleotide sequence ID" value="NZ_PQFZ01000037.1"/>
</dbReference>
<evidence type="ECO:0000259" key="4">
    <source>
        <dbReference type="PROSITE" id="PS51077"/>
    </source>
</evidence>
<evidence type="ECO:0000256" key="3">
    <source>
        <dbReference type="ARBA" id="ARBA00023163"/>
    </source>
</evidence>
<dbReference type="OrthoDB" id="6057486at2"/>
<dbReference type="PANTHER" id="PTHR30136:SF34">
    <property type="entry name" value="TRANSCRIPTIONAL REGULATOR"/>
    <property type="match status" value="1"/>
</dbReference>
<dbReference type="SMART" id="SM00346">
    <property type="entry name" value="HTH_ICLR"/>
    <property type="match status" value="1"/>
</dbReference>
<name>A0A2S4LS65_9HYPH</name>
<dbReference type="InterPro" id="IPR005471">
    <property type="entry name" value="Tscrpt_reg_IclR_N"/>
</dbReference>
<dbReference type="InterPro" id="IPR036388">
    <property type="entry name" value="WH-like_DNA-bd_sf"/>
</dbReference>
<dbReference type="GO" id="GO:0003677">
    <property type="term" value="F:DNA binding"/>
    <property type="evidence" value="ECO:0007669"/>
    <property type="project" value="UniProtKB-KW"/>
</dbReference>
<keyword evidence="7" id="KW-1185">Reference proteome</keyword>
<dbReference type="PROSITE" id="PS51077">
    <property type="entry name" value="HTH_ICLR"/>
    <property type="match status" value="1"/>
</dbReference>
<dbReference type="InterPro" id="IPR050707">
    <property type="entry name" value="HTH_MetabolicPath_Reg"/>
</dbReference>